<evidence type="ECO:0000256" key="1">
    <source>
        <dbReference type="ARBA" id="ARBA00022692"/>
    </source>
</evidence>
<evidence type="ECO:0000256" key="3">
    <source>
        <dbReference type="ARBA" id="ARBA00023136"/>
    </source>
</evidence>
<sequence length="252" mass="28197">MNSLIRHLSRDKKTALMLLISSLVIGICALTPALFVIIVLNKYLASGITATLISLTIGAIIALIFEFAFRQNRATMMQEFNRRVYDPLLKAFTERFKKAGQLTSEQYKKLDGAGTTIKNMRTSSVTSWVLDWPFVLTFLIVLIFLSWTAALITAIFMLLIFNILKWKTNLNFTQDSLANIELLLVGLLTISIITTGAFMIMIGKLDIGVLIGSNILASRAFQGTSKYAKAKEFIQQRDRAVSEIVGYLKTKQ</sequence>
<feature type="transmembrane region" description="Helical" evidence="4">
    <location>
        <begin position="129"/>
        <end position="162"/>
    </location>
</feature>
<name>A0A382AE94_9ZZZZ</name>
<keyword evidence="2 4" id="KW-1133">Transmembrane helix</keyword>
<dbReference type="InterPro" id="IPR036640">
    <property type="entry name" value="ABC1_TM_sf"/>
</dbReference>
<dbReference type="EMBL" id="UINC01025037">
    <property type="protein sequence ID" value="SVA99885.1"/>
    <property type="molecule type" value="Genomic_DNA"/>
</dbReference>
<evidence type="ECO:0000256" key="2">
    <source>
        <dbReference type="ARBA" id="ARBA00022989"/>
    </source>
</evidence>
<dbReference type="AlphaFoldDB" id="A0A382AE94"/>
<feature type="transmembrane region" description="Helical" evidence="4">
    <location>
        <begin position="16"/>
        <end position="40"/>
    </location>
</feature>
<keyword evidence="3 4" id="KW-0472">Membrane</keyword>
<accession>A0A382AE94</accession>
<feature type="transmembrane region" description="Helical" evidence="4">
    <location>
        <begin position="46"/>
        <end position="69"/>
    </location>
</feature>
<proteinExistence type="predicted"/>
<dbReference type="GO" id="GO:0005524">
    <property type="term" value="F:ATP binding"/>
    <property type="evidence" value="ECO:0007669"/>
    <property type="project" value="InterPro"/>
</dbReference>
<reference evidence="5" key="1">
    <citation type="submission" date="2018-05" db="EMBL/GenBank/DDBJ databases">
        <authorList>
            <person name="Lanie J.A."/>
            <person name="Ng W.-L."/>
            <person name="Kazmierczak K.M."/>
            <person name="Andrzejewski T.M."/>
            <person name="Davidsen T.M."/>
            <person name="Wayne K.J."/>
            <person name="Tettelin H."/>
            <person name="Glass J.I."/>
            <person name="Rusch D."/>
            <person name="Podicherti R."/>
            <person name="Tsui H.-C.T."/>
            <person name="Winkler M.E."/>
        </authorList>
    </citation>
    <scope>NUCLEOTIDE SEQUENCE</scope>
</reference>
<organism evidence="5">
    <name type="scientific">marine metagenome</name>
    <dbReference type="NCBI Taxonomy" id="408172"/>
    <lineage>
        <taxon>unclassified sequences</taxon>
        <taxon>metagenomes</taxon>
        <taxon>ecological metagenomes</taxon>
    </lineage>
</organism>
<gene>
    <name evidence="5" type="ORF">METZ01_LOCUS152739</name>
</gene>
<feature type="transmembrane region" description="Helical" evidence="4">
    <location>
        <begin position="182"/>
        <end position="202"/>
    </location>
</feature>
<evidence type="ECO:0000256" key="4">
    <source>
        <dbReference type="SAM" id="Phobius"/>
    </source>
</evidence>
<dbReference type="GO" id="GO:0016020">
    <property type="term" value="C:membrane"/>
    <property type="evidence" value="ECO:0007669"/>
    <property type="project" value="InterPro"/>
</dbReference>
<dbReference type="SUPFAM" id="SSF90123">
    <property type="entry name" value="ABC transporter transmembrane region"/>
    <property type="match status" value="1"/>
</dbReference>
<evidence type="ECO:0008006" key="6">
    <source>
        <dbReference type="Google" id="ProtNLM"/>
    </source>
</evidence>
<keyword evidence="1 4" id="KW-0812">Transmembrane</keyword>
<evidence type="ECO:0000313" key="5">
    <source>
        <dbReference type="EMBL" id="SVA99885.1"/>
    </source>
</evidence>
<protein>
    <recommendedName>
        <fullName evidence="6">ABC transmembrane type-1 domain-containing protein</fullName>
    </recommendedName>
</protein>